<feature type="region of interest" description="Disordered" evidence="1">
    <location>
        <begin position="144"/>
        <end position="163"/>
    </location>
</feature>
<comment type="caution">
    <text evidence="2">The sequence shown here is derived from an EMBL/GenBank/DDBJ whole genome shotgun (WGS) entry which is preliminary data.</text>
</comment>
<accession>A0A369J7H8</accession>
<dbReference type="InParanoid" id="A0A369J7H8"/>
<feature type="compositionally biased region" description="Low complexity" evidence="1">
    <location>
        <begin position="39"/>
        <end position="60"/>
    </location>
</feature>
<feature type="region of interest" description="Disordered" evidence="1">
    <location>
        <begin position="342"/>
        <end position="395"/>
    </location>
</feature>
<dbReference type="EMBL" id="LUEZ02000158">
    <property type="protein sequence ID" value="RDB15434.1"/>
    <property type="molecule type" value="Genomic_DNA"/>
</dbReference>
<feature type="compositionally biased region" description="Polar residues" evidence="1">
    <location>
        <begin position="229"/>
        <end position="239"/>
    </location>
</feature>
<evidence type="ECO:0000313" key="3">
    <source>
        <dbReference type="Proteomes" id="UP000076154"/>
    </source>
</evidence>
<name>A0A369J7H8_HYPMA</name>
<dbReference type="Proteomes" id="UP000076154">
    <property type="component" value="Unassembled WGS sequence"/>
</dbReference>
<organism evidence="2 3">
    <name type="scientific">Hypsizygus marmoreus</name>
    <name type="common">White beech mushroom</name>
    <name type="synonym">Agaricus marmoreus</name>
    <dbReference type="NCBI Taxonomy" id="39966"/>
    <lineage>
        <taxon>Eukaryota</taxon>
        <taxon>Fungi</taxon>
        <taxon>Dikarya</taxon>
        <taxon>Basidiomycota</taxon>
        <taxon>Agaricomycotina</taxon>
        <taxon>Agaricomycetes</taxon>
        <taxon>Agaricomycetidae</taxon>
        <taxon>Agaricales</taxon>
        <taxon>Tricholomatineae</taxon>
        <taxon>Lyophyllaceae</taxon>
        <taxon>Hypsizygus</taxon>
    </lineage>
</organism>
<feature type="compositionally biased region" description="Polar residues" evidence="1">
    <location>
        <begin position="144"/>
        <end position="153"/>
    </location>
</feature>
<evidence type="ECO:0000256" key="1">
    <source>
        <dbReference type="SAM" id="MobiDB-lite"/>
    </source>
</evidence>
<reference evidence="2" key="1">
    <citation type="submission" date="2018-04" db="EMBL/GenBank/DDBJ databases">
        <title>Whole genome sequencing of Hypsizygus marmoreus.</title>
        <authorList>
            <person name="Choi I.-G."/>
            <person name="Min B."/>
            <person name="Kim J.-G."/>
            <person name="Kim S."/>
            <person name="Oh Y.-L."/>
            <person name="Kong W.-S."/>
            <person name="Park H."/>
            <person name="Jeong J."/>
            <person name="Song E.-S."/>
        </authorList>
    </citation>
    <scope>NUCLEOTIDE SEQUENCE [LARGE SCALE GENOMIC DNA]</scope>
    <source>
        <strain evidence="2">51987-8</strain>
    </source>
</reference>
<feature type="region of interest" description="Disordered" evidence="1">
    <location>
        <begin position="33"/>
        <end position="66"/>
    </location>
</feature>
<dbReference type="OrthoDB" id="2984700at2759"/>
<sequence length="497" mass="54642">MPNFTFPSSPLTPEWTVSPEFGDALLTAMRERSLSGAEPLPRLPSLLQLPTPTTPPSTSTISGNSAERLKMKTRVAVRDGSPHRFQVVPLRDINTQPQANTMPAKPQRPVLNHRKSLVSNYEFPMNRHSHAVSENRVKCRVANENNFPSNTHGSVKVDTPERSRTLAKRHRNIPTLEQPSLHVPAEHQTKQPTTSVTIQRVPIPSNYASTADPKDNLASRRQSKDQHARSSLRTRNSADQGRPGILHHFRTPSLGNLRTKSAIVPEFDASTLPCIPFRKRTNTVSADSDRRSNQAPLTVELETPGSLQPLAVGETNPSKRHAIYTQSLYYVPHTEQSSLAVGHIEDPGSKRPVSLDNREGPATEAPGSSRHLGRDELFPRSSKIPTLSSGGGRADNTNALGFLGLSAPRPKLRSSSGLHWDTFESDSSLSSFWSRDDLSLASQAALLETRPLMCGRASDLQCAGPRDKRTEKAVVHHPIVVSLLAEVEKAMLEWSAM</sequence>
<protein>
    <submittedName>
        <fullName evidence="2">Uncharacterized protein</fullName>
    </submittedName>
</protein>
<dbReference type="AlphaFoldDB" id="A0A369J7H8"/>
<feature type="compositionally biased region" description="Basic and acidic residues" evidence="1">
    <location>
        <begin position="212"/>
        <end position="228"/>
    </location>
</feature>
<gene>
    <name evidence="2" type="ORF">Hypma_004179</name>
</gene>
<evidence type="ECO:0000313" key="2">
    <source>
        <dbReference type="EMBL" id="RDB15434.1"/>
    </source>
</evidence>
<proteinExistence type="predicted"/>
<keyword evidence="3" id="KW-1185">Reference proteome</keyword>
<feature type="region of interest" description="Disordered" evidence="1">
    <location>
        <begin position="170"/>
        <end position="253"/>
    </location>
</feature>